<keyword evidence="1 4" id="KW-0812">Transmembrane</keyword>
<proteinExistence type="predicted"/>
<keyword evidence="7" id="KW-1185">Reference proteome</keyword>
<sequence>MRRDRVGGDTAAAVTPAAPFPWRFPRPLPRRLPQRRATEAPCGWPTLGASMLATSLARALAARGIHYGWVMTALALGYGVCASATLGIPGVLLVPMAAEFGWSIGDLSGPLALRMTLFGLVAPFAGALMLRYGPRAVLVASAVLLIGGLLHAMTMSTLWELWLALGTVLGIASGMTSLVLATTIATRWFVARRGLVLGILSAATATGQLVLSLLLLRQGRVGSTVAARQAL</sequence>
<protein>
    <submittedName>
        <fullName evidence="6">MFS transporter</fullName>
    </submittedName>
</protein>
<evidence type="ECO:0000256" key="4">
    <source>
        <dbReference type="SAM" id="Phobius"/>
    </source>
</evidence>
<feature type="transmembrane region" description="Helical" evidence="4">
    <location>
        <begin position="111"/>
        <end position="130"/>
    </location>
</feature>
<organism evidence="6 7">
    <name type="scientific">Vineibacter terrae</name>
    <dbReference type="NCBI Taxonomy" id="2586908"/>
    <lineage>
        <taxon>Bacteria</taxon>
        <taxon>Pseudomonadati</taxon>
        <taxon>Pseudomonadota</taxon>
        <taxon>Alphaproteobacteria</taxon>
        <taxon>Hyphomicrobiales</taxon>
        <taxon>Vineibacter</taxon>
    </lineage>
</organism>
<feature type="transmembrane region" description="Helical" evidence="4">
    <location>
        <begin position="161"/>
        <end position="182"/>
    </location>
</feature>
<evidence type="ECO:0000259" key="5">
    <source>
        <dbReference type="PROSITE" id="PS50850"/>
    </source>
</evidence>
<evidence type="ECO:0000256" key="3">
    <source>
        <dbReference type="ARBA" id="ARBA00023136"/>
    </source>
</evidence>
<feature type="transmembrane region" description="Helical" evidence="4">
    <location>
        <begin position="137"/>
        <end position="155"/>
    </location>
</feature>
<feature type="transmembrane region" description="Helical" evidence="4">
    <location>
        <begin position="194"/>
        <end position="216"/>
    </location>
</feature>
<evidence type="ECO:0000256" key="1">
    <source>
        <dbReference type="ARBA" id="ARBA00022692"/>
    </source>
</evidence>
<accession>A0A5C8PUZ0</accession>
<name>A0A5C8PUZ0_9HYPH</name>
<dbReference type="SUPFAM" id="SSF103473">
    <property type="entry name" value="MFS general substrate transporter"/>
    <property type="match status" value="1"/>
</dbReference>
<comment type="caution">
    <text evidence="6">The sequence shown here is derived from an EMBL/GenBank/DDBJ whole genome shotgun (WGS) entry which is preliminary data.</text>
</comment>
<dbReference type="AlphaFoldDB" id="A0A5C8PUZ0"/>
<feature type="transmembrane region" description="Helical" evidence="4">
    <location>
        <begin position="67"/>
        <end position="91"/>
    </location>
</feature>
<reference evidence="6 7" key="1">
    <citation type="submission" date="2019-06" db="EMBL/GenBank/DDBJ databases">
        <title>New taxonomy in bacterial strain CC-CFT640, isolated from vineyard.</title>
        <authorList>
            <person name="Lin S.-Y."/>
            <person name="Tsai C.-F."/>
            <person name="Young C.-C."/>
        </authorList>
    </citation>
    <scope>NUCLEOTIDE SEQUENCE [LARGE SCALE GENOMIC DNA]</scope>
    <source>
        <strain evidence="6 7">CC-CFT640</strain>
    </source>
</reference>
<dbReference type="Pfam" id="PF07690">
    <property type="entry name" value="MFS_1"/>
    <property type="match status" value="1"/>
</dbReference>
<dbReference type="InterPro" id="IPR020846">
    <property type="entry name" value="MFS_dom"/>
</dbReference>
<evidence type="ECO:0000313" key="6">
    <source>
        <dbReference type="EMBL" id="TXL81670.1"/>
    </source>
</evidence>
<feature type="domain" description="Major facilitator superfamily (MFS) profile" evidence="5">
    <location>
        <begin position="70"/>
        <end position="231"/>
    </location>
</feature>
<dbReference type="InterPro" id="IPR011701">
    <property type="entry name" value="MFS"/>
</dbReference>
<evidence type="ECO:0000256" key="2">
    <source>
        <dbReference type="ARBA" id="ARBA00022989"/>
    </source>
</evidence>
<dbReference type="Proteomes" id="UP000321638">
    <property type="component" value="Unassembled WGS sequence"/>
</dbReference>
<dbReference type="PROSITE" id="PS50850">
    <property type="entry name" value="MFS"/>
    <property type="match status" value="1"/>
</dbReference>
<dbReference type="GO" id="GO:0022857">
    <property type="term" value="F:transmembrane transporter activity"/>
    <property type="evidence" value="ECO:0007669"/>
    <property type="project" value="InterPro"/>
</dbReference>
<evidence type="ECO:0000313" key="7">
    <source>
        <dbReference type="Proteomes" id="UP000321638"/>
    </source>
</evidence>
<gene>
    <name evidence="6" type="ORF">FHP25_03835</name>
</gene>
<dbReference type="PANTHER" id="PTHR11360:SF290">
    <property type="entry name" value="MONOCARBOXYLATE MFS PERMEASE"/>
    <property type="match status" value="1"/>
</dbReference>
<dbReference type="Gene3D" id="1.20.1250.20">
    <property type="entry name" value="MFS general substrate transporter like domains"/>
    <property type="match status" value="1"/>
</dbReference>
<dbReference type="EMBL" id="VDUZ01000003">
    <property type="protein sequence ID" value="TXL81670.1"/>
    <property type="molecule type" value="Genomic_DNA"/>
</dbReference>
<dbReference type="InterPro" id="IPR050327">
    <property type="entry name" value="Proton-linked_MCT"/>
</dbReference>
<keyword evidence="2 4" id="KW-1133">Transmembrane helix</keyword>
<keyword evidence="3 4" id="KW-0472">Membrane</keyword>
<dbReference type="PANTHER" id="PTHR11360">
    <property type="entry name" value="MONOCARBOXYLATE TRANSPORTER"/>
    <property type="match status" value="1"/>
</dbReference>
<dbReference type="InterPro" id="IPR036259">
    <property type="entry name" value="MFS_trans_sf"/>
</dbReference>
<dbReference type="OrthoDB" id="146345at2"/>